<protein>
    <submittedName>
        <fullName evidence="2">Helix-turn-helix</fullName>
    </submittedName>
</protein>
<dbReference type="CDD" id="cd00093">
    <property type="entry name" value="HTH_XRE"/>
    <property type="match status" value="1"/>
</dbReference>
<dbReference type="Proteomes" id="UP000198891">
    <property type="component" value="Unassembled WGS sequence"/>
</dbReference>
<keyword evidence="3" id="KW-1185">Reference proteome</keyword>
<dbReference type="InterPro" id="IPR001387">
    <property type="entry name" value="Cro/C1-type_HTH"/>
</dbReference>
<feature type="domain" description="HTH cro/C1-type" evidence="1">
    <location>
        <begin position="17"/>
        <end position="51"/>
    </location>
</feature>
<dbReference type="Gene3D" id="1.10.260.40">
    <property type="entry name" value="lambda repressor-like DNA-binding domains"/>
    <property type="match status" value="1"/>
</dbReference>
<dbReference type="STRING" id="381665.SAMN05216554_1995"/>
<gene>
    <name evidence="2" type="ORF">SAMN05216554_1995</name>
</gene>
<evidence type="ECO:0000259" key="1">
    <source>
        <dbReference type="PROSITE" id="PS50943"/>
    </source>
</evidence>
<dbReference type="Pfam" id="PF01381">
    <property type="entry name" value="HTH_3"/>
    <property type="match status" value="1"/>
</dbReference>
<sequence>MTQDQLSAELDQIGRPIPKASIGRIESGDRRVDIDDLMALAYALNVSPLSLLLPFPNTPYVAVSLLENGTEIPAEDAWLWGLGVSPHFMRNKNHDEAARAAERQQFQEMSKPWWLDVQADFSADLRASRQIRDR</sequence>
<dbReference type="SUPFAM" id="SSF47413">
    <property type="entry name" value="lambda repressor-like DNA-binding domains"/>
    <property type="match status" value="1"/>
</dbReference>
<evidence type="ECO:0000313" key="3">
    <source>
        <dbReference type="Proteomes" id="UP000198891"/>
    </source>
</evidence>
<dbReference type="EMBL" id="FNPZ01000002">
    <property type="protein sequence ID" value="SDZ02548.1"/>
    <property type="molecule type" value="Genomic_DNA"/>
</dbReference>
<dbReference type="PROSITE" id="PS50943">
    <property type="entry name" value="HTH_CROC1"/>
    <property type="match status" value="1"/>
</dbReference>
<dbReference type="InterPro" id="IPR010982">
    <property type="entry name" value="Lambda_DNA-bd_dom_sf"/>
</dbReference>
<reference evidence="2 3" key="1">
    <citation type="submission" date="2016-10" db="EMBL/GenBank/DDBJ databases">
        <authorList>
            <person name="de Groot N.N."/>
        </authorList>
    </citation>
    <scope>NUCLEOTIDE SEQUENCE [LARGE SCALE GENOMIC DNA]</scope>
    <source>
        <strain evidence="2 3">CGMCC 4.3491</strain>
    </source>
</reference>
<dbReference type="GO" id="GO:0003677">
    <property type="term" value="F:DNA binding"/>
    <property type="evidence" value="ECO:0007669"/>
    <property type="project" value="InterPro"/>
</dbReference>
<dbReference type="AlphaFoldDB" id="A0A1H3PNE5"/>
<organism evidence="2 3">
    <name type="scientific">Herbiconiux ginsengi</name>
    <dbReference type="NCBI Taxonomy" id="381665"/>
    <lineage>
        <taxon>Bacteria</taxon>
        <taxon>Bacillati</taxon>
        <taxon>Actinomycetota</taxon>
        <taxon>Actinomycetes</taxon>
        <taxon>Micrococcales</taxon>
        <taxon>Microbacteriaceae</taxon>
        <taxon>Herbiconiux</taxon>
    </lineage>
</organism>
<proteinExistence type="predicted"/>
<accession>A0A1H3PNE5</accession>
<name>A0A1H3PNE5_9MICO</name>
<evidence type="ECO:0000313" key="2">
    <source>
        <dbReference type="EMBL" id="SDZ02548.1"/>
    </source>
</evidence>